<dbReference type="Proteomes" id="UP000626697">
    <property type="component" value="Unassembled WGS sequence"/>
</dbReference>
<name>A0ABR6CJ90_9BACI</name>
<dbReference type="InterPro" id="IPR051202">
    <property type="entry name" value="Peptidase_C40"/>
</dbReference>
<comment type="caution">
    <text evidence="10">The sequence shown here is derived from an EMBL/GenBank/DDBJ whole genome shotgun (WGS) entry which is preliminary data.</text>
</comment>
<feature type="compositionally biased region" description="Low complexity" evidence="7">
    <location>
        <begin position="297"/>
        <end position="316"/>
    </location>
</feature>
<feature type="coiled-coil region" evidence="6">
    <location>
        <begin position="161"/>
        <end position="212"/>
    </location>
</feature>
<evidence type="ECO:0000256" key="7">
    <source>
        <dbReference type="SAM" id="MobiDB-lite"/>
    </source>
</evidence>
<dbReference type="SUPFAM" id="SSF54001">
    <property type="entry name" value="Cysteine proteinases"/>
    <property type="match status" value="1"/>
</dbReference>
<dbReference type="PANTHER" id="PTHR47053">
    <property type="entry name" value="MUREIN DD-ENDOPEPTIDASE MEPH-RELATED"/>
    <property type="match status" value="1"/>
</dbReference>
<feature type="coiled-coil region" evidence="6">
    <location>
        <begin position="79"/>
        <end position="120"/>
    </location>
</feature>
<feature type="compositionally biased region" description="Basic and acidic residues" evidence="7">
    <location>
        <begin position="276"/>
        <end position="290"/>
    </location>
</feature>
<organism evidence="10 11">
    <name type="scientific">Peribacillus huizhouensis</name>
    <dbReference type="NCBI Taxonomy" id="1501239"/>
    <lineage>
        <taxon>Bacteria</taxon>
        <taxon>Bacillati</taxon>
        <taxon>Bacillota</taxon>
        <taxon>Bacilli</taxon>
        <taxon>Bacillales</taxon>
        <taxon>Bacillaceae</taxon>
        <taxon>Peribacillus</taxon>
    </lineage>
</organism>
<comment type="similarity">
    <text evidence="1">Belongs to the peptidase C40 family.</text>
</comment>
<feature type="compositionally biased region" description="Basic and acidic residues" evidence="7">
    <location>
        <begin position="317"/>
        <end position="329"/>
    </location>
</feature>
<feature type="chain" id="PRO_5046303786" evidence="8">
    <location>
        <begin position="24"/>
        <end position="465"/>
    </location>
</feature>
<reference evidence="10 11" key="1">
    <citation type="submission" date="2020-08" db="EMBL/GenBank/DDBJ databases">
        <title>Genomic Encyclopedia of Type Strains, Phase IV (KMG-IV): sequencing the most valuable type-strain genomes for metagenomic binning, comparative biology and taxonomic classification.</title>
        <authorList>
            <person name="Goeker M."/>
        </authorList>
    </citation>
    <scope>NUCLEOTIDE SEQUENCE [LARGE SCALE GENOMIC DNA]</scope>
    <source>
        <strain evidence="10 11">DSM 105481</strain>
    </source>
</reference>
<dbReference type="InterPro" id="IPR057309">
    <property type="entry name" value="PcsB_CC"/>
</dbReference>
<dbReference type="EMBL" id="JACJHX010000001">
    <property type="protein sequence ID" value="MBA9025133.1"/>
    <property type="molecule type" value="Genomic_DNA"/>
</dbReference>
<keyword evidence="11" id="KW-1185">Reference proteome</keyword>
<evidence type="ECO:0000256" key="8">
    <source>
        <dbReference type="SAM" id="SignalP"/>
    </source>
</evidence>
<keyword evidence="3 8" id="KW-0732">Signal</keyword>
<evidence type="ECO:0000256" key="2">
    <source>
        <dbReference type="ARBA" id="ARBA00022670"/>
    </source>
</evidence>
<dbReference type="Gene3D" id="3.90.1720.10">
    <property type="entry name" value="endopeptidase domain like (from Nostoc punctiforme)"/>
    <property type="match status" value="1"/>
</dbReference>
<gene>
    <name evidence="10" type="ORF">HNP81_000415</name>
</gene>
<dbReference type="SUPFAM" id="SSF58100">
    <property type="entry name" value="Bacterial hemolysins"/>
    <property type="match status" value="1"/>
</dbReference>
<feature type="signal peptide" evidence="8">
    <location>
        <begin position="1"/>
        <end position="23"/>
    </location>
</feature>
<evidence type="ECO:0000256" key="3">
    <source>
        <dbReference type="ARBA" id="ARBA00022729"/>
    </source>
</evidence>
<sequence>MRKKLLVLSTTAMLGLGSIVAVPAVKAESISDLQNQQQVIQGQRSGVQSEINSALTKIKTLQIEQAKITEQILRIEQAIKDNNAKIDETKVQINETNAEINKLKEDIVALQVRIEQRNEVLKERAVSYQESGGNASYIEVLLGATSFGNFIDRVGAVATMVEADQDILKQHEADKKELEEKRTAVETKLADLTSMKLELEGMLAQIEEQKSQSLQLSASLKGKEQETASLVADLKERDANLAAQVVKIQSDITAELNRQAEIAAANKRAEEAAEKAAREATKYVPKESTKKNYSSESTATKTTATKTTSNNSATKNPSKDTVKDDEPKESVSIPPSRNLSAAITAGNKYIGNSVYVFGGGRSQSDINNGRFDCSAFVYWAYAQGGINLGSVGNTDTLLNHGTRVPASDMQPGDMVFFDTYKKNGHVGIYVGGGKFIGSQSSTGVAIANMSSGYWANHFNGRVHRF</sequence>
<accession>A0ABR6CJ90</accession>
<keyword evidence="6" id="KW-0175">Coiled coil</keyword>
<evidence type="ECO:0000256" key="5">
    <source>
        <dbReference type="ARBA" id="ARBA00022807"/>
    </source>
</evidence>
<dbReference type="PANTHER" id="PTHR47053:SF1">
    <property type="entry name" value="MUREIN DD-ENDOPEPTIDASE MEPH-RELATED"/>
    <property type="match status" value="1"/>
</dbReference>
<dbReference type="Gene3D" id="6.10.250.3150">
    <property type="match status" value="1"/>
</dbReference>
<dbReference type="Pfam" id="PF24568">
    <property type="entry name" value="CC_PcsB"/>
    <property type="match status" value="1"/>
</dbReference>
<feature type="region of interest" description="Disordered" evidence="7">
    <location>
        <begin position="276"/>
        <end position="336"/>
    </location>
</feature>
<dbReference type="InterPro" id="IPR000064">
    <property type="entry name" value="NLP_P60_dom"/>
</dbReference>
<keyword evidence="2" id="KW-0645">Protease</keyword>
<keyword evidence="5" id="KW-0788">Thiol protease</keyword>
<proteinExistence type="inferred from homology"/>
<protein>
    <submittedName>
        <fullName evidence="10">Peptidoglycan hydrolase CwlO-like protein</fullName>
    </submittedName>
</protein>
<dbReference type="InterPro" id="IPR038765">
    <property type="entry name" value="Papain-like_cys_pep_sf"/>
</dbReference>
<evidence type="ECO:0000313" key="10">
    <source>
        <dbReference type="EMBL" id="MBA9025133.1"/>
    </source>
</evidence>
<dbReference type="PROSITE" id="PS51935">
    <property type="entry name" value="NLPC_P60"/>
    <property type="match status" value="1"/>
</dbReference>
<evidence type="ECO:0000313" key="11">
    <source>
        <dbReference type="Proteomes" id="UP000626697"/>
    </source>
</evidence>
<feature type="domain" description="NlpC/P60" evidence="9">
    <location>
        <begin position="336"/>
        <end position="465"/>
    </location>
</feature>
<evidence type="ECO:0000259" key="9">
    <source>
        <dbReference type="PROSITE" id="PS51935"/>
    </source>
</evidence>
<evidence type="ECO:0000256" key="4">
    <source>
        <dbReference type="ARBA" id="ARBA00022801"/>
    </source>
</evidence>
<evidence type="ECO:0000256" key="1">
    <source>
        <dbReference type="ARBA" id="ARBA00007074"/>
    </source>
</evidence>
<dbReference type="Pfam" id="PF00877">
    <property type="entry name" value="NLPC_P60"/>
    <property type="match status" value="1"/>
</dbReference>
<keyword evidence="4" id="KW-0378">Hydrolase</keyword>
<evidence type="ECO:0000256" key="6">
    <source>
        <dbReference type="SAM" id="Coils"/>
    </source>
</evidence>